<feature type="active site" description="Nucleophile" evidence="7">
    <location>
        <position position="283"/>
    </location>
</feature>
<organism evidence="10 11">
    <name type="scientific">Streptomyces rubradiris</name>
    <name type="common">Streptomyces achromogenes subsp. rubradiris</name>
    <dbReference type="NCBI Taxonomy" id="285531"/>
    <lineage>
        <taxon>Bacteria</taxon>
        <taxon>Bacillati</taxon>
        <taxon>Actinomycetota</taxon>
        <taxon>Actinomycetes</taxon>
        <taxon>Kitasatosporales</taxon>
        <taxon>Streptomycetaceae</taxon>
        <taxon>Streptomyces</taxon>
    </lineage>
</organism>
<evidence type="ECO:0000256" key="7">
    <source>
        <dbReference type="PROSITE-ProRule" id="PRU01373"/>
    </source>
</evidence>
<evidence type="ECO:0000256" key="6">
    <source>
        <dbReference type="ARBA" id="ARBA00023316"/>
    </source>
</evidence>
<keyword evidence="3 7" id="KW-0133">Cell shape</keyword>
<evidence type="ECO:0000256" key="4">
    <source>
        <dbReference type="ARBA" id="ARBA00022984"/>
    </source>
</evidence>
<keyword evidence="4 7" id="KW-0573">Peptidoglycan synthesis</keyword>
<proteinExistence type="predicted"/>
<dbReference type="PROSITE" id="PS52029">
    <property type="entry name" value="LD_TPASE"/>
    <property type="match status" value="1"/>
</dbReference>
<protein>
    <recommendedName>
        <fullName evidence="9">L,D-TPase catalytic domain-containing protein</fullName>
    </recommendedName>
</protein>
<evidence type="ECO:0000256" key="2">
    <source>
        <dbReference type="ARBA" id="ARBA00022679"/>
    </source>
</evidence>
<reference evidence="11" key="1">
    <citation type="submission" date="2023-07" db="EMBL/GenBank/DDBJ databases">
        <title>Whole genome shotgun sequence of Streptomyces achromogenes subsp. rubradiris NBRC 14000.</title>
        <authorList>
            <person name="Komaki H."/>
            <person name="Tamura T."/>
        </authorList>
    </citation>
    <scope>NUCLEOTIDE SEQUENCE [LARGE SCALE GENOMIC DNA]</scope>
    <source>
        <strain evidence="11">NBRC 14000</strain>
    </source>
</reference>
<dbReference type="Proteomes" id="UP000646738">
    <property type="component" value="Unassembled WGS sequence"/>
</dbReference>
<dbReference type="SUPFAM" id="SSF141523">
    <property type="entry name" value="L,D-transpeptidase catalytic domain-like"/>
    <property type="match status" value="1"/>
</dbReference>
<keyword evidence="6 7" id="KW-0961">Cell wall biogenesis/degradation</keyword>
<dbReference type="Gene3D" id="2.60.40.3710">
    <property type="match status" value="1"/>
</dbReference>
<dbReference type="EMBL" id="BNEA01000015">
    <property type="protein sequence ID" value="GHI56482.1"/>
    <property type="molecule type" value="Genomic_DNA"/>
</dbReference>
<evidence type="ECO:0000256" key="8">
    <source>
        <dbReference type="SAM" id="MobiDB-lite"/>
    </source>
</evidence>
<dbReference type="PANTHER" id="PTHR30582">
    <property type="entry name" value="L,D-TRANSPEPTIDASE"/>
    <property type="match status" value="1"/>
</dbReference>
<feature type="region of interest" description="Disordered" evidence="8">
    <location>
        <begin position="1"/>
        <end position="31"/>
    </location>
</feature>
<dbReference type="InterPro" id="IPR038063">
    <property type="entry name" value="Transpep_catalytic_dom"/>
</dbReference>
<gene>
    <name evidence="10" type="ORF">Srubr_63280</name>
</gene>
<dbReference type="RefSeq" id="WP_229926673.1">
    <property type="nucleotide sequence ID" value="NZ_BNCB01000007.1"/>
</dbReference>
<dbReference type="PANTHER" id="PTHR30582:SF2">
    <property type="entry name" value="L,D-TRANSPEPTIDASE YCIB-RELATED"/>
    <property type="match status" value="1"/>
</dbReference>
<keyword evidence="2" id="KW-0808">Transferase</keyword>
<name>A0ABQ3RKU6_STRRR</name>
<dbReference type="Gene3D" id="2.40.440.10">
    <property type="entry name" value="L,D-transpeptidase catalytic domain-like"/>
    <property type="match status" value="1"/>
</dbReference>
<keyword evidence="5" id="KW-0012">Acyltransferase</keyword>
<accession>A0ABQ3RKU6</accession>
<dbReference type="InterPro" id="IPR050979">
    <property type="entry name" value="LD-transpeptidase"/>
</dbReference>
<dbReference type="CDD" id="cd16913">
    <property type="entry name" value="YkuD_like"/>
    <property type="match status" value="1"/>
</dbReference>
<feature type="active site" description="Proton donor/acceptor" evidence="7">
    <location>
        <position position="265"/>
    </location>
</feature>
<evidence type="ECO:0000256" key="3">
    <source>
        <dbReference type="ARBA" id="ARBA00022960"/>
    </source>
</evidence>
<dbReference type="Pfam" id="PF17964">
    <property type="entry name" value="Big_10"/>
    <property type="match status" value="1"/>
</dbReference>
<keyword evidence="11" id="KW-1185">Reference proteome</keyword>
<sequence length="343" mass="36271">MSTHAHRSRIPHDPSARPATGRPTAGHRAVRRPKAVAGALAAACALVLAATGCGATASTAATEPAVPAAAHTSTAPRPAVPAVPEPAALADAEVNVGEGATVGVGMPISVTFPRPVPRSERAAVEHWLGVATQPAVTGAWSWVKDRNLFDGQRVDYRPPSYWKPGTRVTLRVGSHAVRHFSIGRSLTATVDVRTHTMTVTEDGRPDTRIPVTAGRPGLDTWNGTMVVMDKQPKVYMDSRTVGLGDAYHGYYAWAVHTTASGTYVHQNPAANTHAGRANVTHGCVGLATDGTAERFYRRVIPGDVIRVTGSKETVEAGNGYGDWNLTWSEWLAHSATRHGGDGR</sequence>
<evidence type="ECO:0000313" key="11">
    <source>
        <dbReference type="Proteomes" id="UP000646738"/>
    </source>
</evidence>
<evidence type="ECO:0000256" key="1">
    <source>
        <dbReference type="ARBA" id="ARBA00004752"/>
    </source>
</evidence>
<comment type="caution">
    <text evidence="10">The sequence shown here is derived from an EMBL/GenBank/DDBJ whole genome shotgun (WGS) entry which is preliminary data.</text>
</comment>
<dbReference type="InterPro" id="IPR005490">
    <property type="entry name" value="LD_TPept_cat_dom"/>
</dbReference>
<comment type="pathway">
    <text evidence="1 7">Cell wall biogenesis; peptidoglycan biosynthesis.</text>
</comment>
<evidence type="ECO:0000313" key="10">
    <source>
        <dbReference type="EMBL" id="GHI56482.1"/>
    </source>
</evidence>
<dbReference type="Pfam" id="PF03734">
    <property type="entry name" value="YkuD"/>
    <property type="match status" value="1"/>
</dbReference>
<evidence type="ECO:0000256" key="5">
    <source>
        <dbReference type="ARBA" id="ARBA00023315"/>
    </source>
</evidence>
<evidence type="ECO:0000259" key="9">
    <source>
        <dbReference type="PROSITE" id="PS52029"/>
    </source>
</evidence>
<feature type="domain" description="L,D-TPase catalytic" evidence="9">
    <location>
        <begin position="186"/>
        <end position="308"/>
    </location>
</feature>
<dbReference type="InterPro" id="IPR041280">
    <property type="entry name" value="Big_10"/>
</dbReference>